<feature type="compositionally biased region" description="Gly residues" evidence="1">
    <location>
        <begin position="214"/>
        <end position="232"/>
    </location>
</feature>
<gene>
    <name evidence="3" type="ORF">C8A00DRAFT_33078</name>
</gene>
<accession>A0AAN6VPQ3</accession>
<protein>
    <recommendedName>
        <fullName evidence="2">Glutamyl-tRNA amidotransferase complex subunit Gta3 domain-containing protein</fullName>
    </recommendedName>
</protein>
<dbReference type="AlphaFoldDB" id="A0AAN6VPQ3"/>
<dbReference type="GO" id="GO:0032543">
    <property type="term" value="P:mitochondrial translation"/>
    <property type="evidence" value="ECO:0007669"/>
    <property type="project" value="TreeGrafter"/>
</dbReference>
<dbReference type="GO" id="GO:0005739">
    <property type="term" value="C:mitochondrion"/>
    <property type="evidence" value="ECO:0007669"/>
    <property type="project" value="TreeGrafter"/>
</dbReference>
<organism evidence="3 4">
    <name type="scientific">Chaetomidium leptoderma</name>
    <dbReference type="NCBI Taxonomy" id="669021"/>
    <lineage>
        <taxon>Eukaryota</taxon>
        <taxon>Fungi</taxon>
        <taxon>Dikarya</taxon>
        <taxon>Ascomycota</taxon>
        <taxon>Pezizomycotina</taxon>
        <taxon>Sordariomycetes</taxon>
        <taxon>Sordariomycetidae</taxon>
        <taxon>Sordariales</taxon>
        <taxon>Chaetomiaceae</taxon>
        <taxon>Chaetomidium</taxon>
    </lineage>
</organism>
<comment type="caution">
    <text evidence="3">The sequence shown here is derived from an EMBL/GenBank/DDBJ whole genome shotgun (WGS) entry which is preliminary data.</text>
</comment>
<feature type="region of interest" description="Disordered" evidence="1">
    <location>
        <begin position="209"/>
        <end position="239"/>
    </location>
</feature>
<dbReference type="InterPro" id="IPR049545">
    <property type="entry name" value="Gta3_dom"/>
</dbReference>
<dbReference type="PANTHER" id="PTHR15004">
    <property type="entry name" value="GLUTAMYL-TRNA(GLN) AMIDOTRANSFERASE SUBUNIT C, MITOCHONDRIAL"/>
    <property type="match status" value="1"/>
</dbReference>
<dbReference type="InterPro" id="IPR003837">
    <property type="entry name" value="GatC"/>
</dbReference>
<feature type="region of interest" description="Disordered" evidence="1">
    <location>
        <begin position="158"/>
        <end position="193"/>
    </location>
</feature>
<dbReference type="Proteomes" id="UP001302745">
    <property type="component" value="Unassembled WGS sequence"/>
</dbReference>
<evidence type="ECO:0000259" key="2">
    <source>
        <dbReference type="Pfam" id="PF20978"/>
    </source>
</evidence>
<sequence>MANPRPRLSRLFRQLRLIQTRHQSSTTTTARPQQHDPYTLLSQPTWSIRTLLPPPPSSPAKESEKEEENEIKAAQLTHLLRLSALPQPTTPSQTSNMLATLHAQLRFVRDIQRVHTDGVAPLSSIRDETHAGLREAAVTTATLRAALAEEEVFGRCRRPRRRRRQDNIKRDNSSGGGKGGRPGVEEEKEAEDCDVLGAAGERVGRYFVVRSSGSGSGSGLNGKANGGGGSKGEGVKGAE</sequence>
<feature type="region of interest" description="Disordered" evidence="1">
    <location>
        <begin position="49"/>
        <end position="68"/>
    </location>
</feature>
<dbReference type="GO" id="GO:0070681">
    <property type="term" value="P:glutaminyl-tRNAGln biosynthesis via transamidation"/>
    <property type="evidence" value="ECO:0007669"/>
    <property type="project" value="TreeGrafter"/>
</dbReference>
<reference evidence="3" key="1">
    <citation type="journal article" date="2023" name="Mol. Phylogenet. Evol.">
        <title>Genome-scale phylogeny and comparative genomics of the fungal order Sordariales.</title>
        <authorList>
            <person name="Hensen N."/>
            <person name="Bonometti L."/>
            <person name="Westerberg I."/>
            <person name="Brannstrom I.O."/>
            <person name="Guillou S."/>
            <person name="Cros-Aarteil S."/>
            <person name="Calhoun S."/>
            <person name="Haridas S."/>
            <person name="Kuo A."/>
            <person name="Mondo S."/>
            <person name="Pangilinan J."/>
            <person name="Riley R."/>
            <person name="LaButti K."/>
            <person name="Andreopoulos B."/>
            <person name="Lipzen A."/>
            <person name="Chen C."/>
            <person name="Yan M."/>
            <person name="Daum C."/>
            <person name="Ng V."/>
            <person name="Clum A."/>
            <person name="Steindorff A."/>
            <person name="Ohm R.A."/>
            <person name="Martin F."/>
            <person name="Silar P."/>
            <person name="Natvig D.O."/>
            <person name="Lalanne C."/>
            <person name="Gautier V."/>
            <person name="Ament-Velasquez S.L."/>
            <person name="Kruys A."/>
            <person name="Hutchinson M.I."/>
            <person name="Powell A.J."/>
            <person name="Barry K."/>
            <person name="Miller A.N."/>
            <person name="Grigoriev I.V."/>
            <person name="Debuchy R."/>
            <person name="Gladieux P."/>
            <person name="Hiltunen Thoren M."/>
            <person name="Johannesson H."/>
        </authorList>
    </citation>
    <scope>NUCLEOTIDE SEQUENCE</scope>
    <source>
        <strain evidence="3">CBS 538.74</strain>
    </source>
</reference>
<evidence type="ECO:0000313" key="3">
    <source>
        <dbReference type="EMBL" id="KAK4154126.1"/>
    </source>
</evidence>
<keyword evidence="4" id="KW-1185">Reference proteome</keyword>
<evidence type="ECO:0000313" key="4">
    <source>
        <dbReference type="Proteomes" id="UP001302745"/>
    </source>
</evidence>
<reference evidence="3" key="2">
    <citation type="submission" date="2023-05" db="EMBL/GenBank/DDBJ databases">
        <authorList>
            <consortium name="Lawrence Berkeley National Laboratory"/>
            <person name="Steindorff A."/>
            <person name="Hensen N."/>
            <person name="Bonometti L."/>
            <person name="Westerberg I."/>
            <person name="Brannstrom I.O."/>
            <person name="Guillou S."/>
            <person name="Cros-Aarteil S."/>
            <person name="Calhoun S."/>
            <person name="Haridas S."/>
            <person name="Kuo A."/>
            <person name="Mondo S."/>
            <person name="Pangilinan J."/>
            <person name="Riley R."/>
            <person name="Labutti K."/>
            <person name="Andreopoulos B."/>
            <person name="Lipzen A."/>
            <person name="Chen C."/>
            <person name="Yanf M."/>
            <person name="Daum C."/>
            <person name="Ng V."/>
            <person name="Clum A."/>
            <person name="Ohm R."/>
            <person name="Martin F."/>
            <person name="Silar P."/>
            <person name="Natvig D."/>
            <person name="Lalanne C."/>
            <person name="Gautier V."/>
            <person name="Ament-Velasquez S.L."/>
            <person name="Kruys A."/>
            <person name="Hutchinson M.I."/>
            <person name="Powell A.J."/>
            <person name="Barry K."/>
            <person name="Miller A.N."/>
            <person name="Grigoriev I.V."/>
            <person name="Debuchy R."/>
            <person name="Gladieux P."/>
            <person name="Thoren M.H."/>
            <person name="Johannesson H."/>
        </authorList>
    </citation>
    <scope>NUCLEOTIDE SEQUENCE</scope>
    <source>
        <strain evidence="3">CBS 538.74</strain>
    </source>
</reference>
<proteinExistence type="predicted"/>
<dbReference type="GO" id="GO:0030956">
    <property type="term" value="C:glutamyl-tRNA(Gln) amidotransferase complex"/>
    <property type="evidence" value="ECO:0007669"/>
    <property type="project" value="TreeGrafter"/>
</dbReference>
<dbReference type="Pfam" id="PF20978">
    <property type="entry name" value="Gta3"/>
    <property type="match status" value="1"/>
</dbReference>
<dbReference type="EMBL" id="MU856920">
    <property type="protein sequence ID" value="KAK4154126.1"/>
    <property type="molecule type" value="Genomic_DNA"/>
</dbReference>
<evidence type="ECO:0000256" key="1">
    <source>
        <dbReference type="SAM" id="MobiDB-lite"/>
    </source>
</evidence>
<feature type="domain" description="Glutamyl-tRNA amidotransferase complex subunit Gta3" evidence="2">
    <location>
        <begin position="69"/>
        <end position="122"/>
    </location>
</feature>
<dbReference type="GO" id="GO:0006450">
    <property type="term" value="P:regulation of translational fidelity"/>
    <property type="evidence" value="ECO:0007669"/>
    <property type="project" value="InterPro"/>
</dbReference>
<dbReference type="PANTHER" id="PTHR15004:SF0">
    <property type="entry name" value="GLUTAMYL-TRNA(GLN) AMIDOTRANSFERASE SUBUNIT C, MITOCHONDRIAL"/>
    <property type="match status" value="1"/>
</dbReference>
<name>A0AAN6VPQ3_9PEZI</name>